<gene>
    <name evidence="2" type="ORF">OTU49_004502</name>
</gene>
<feature type="region of interest" description="Disordered" evidence="1">
    <location>
        <begin position="772"/>
        <end position="796"/>
    </location>
</feature>
<feature type="compositionally biased region" description="Basic and acidic residues" evidence="1">
    <location>
        <begin position="219"/>
        <end position="240"/>
    </location>
</feature>
<feature type="non-terminal residue" evidence="2">
    <location>
        <position position="1"/>
    </location>
</feature>
<evidence type="ECO:0000313" key="3">
    <source>
        <dbReference type="Proteomes" id="UP001445076"/>
    </source>
</evidence>
<protein>
    <submittedName>
        <fullName evidence="2">Uncharacterized protein</fullName>
    </submittedName>
</protein>
<feature type="compositionally biased region" description="Low complexity" evidence="1">
    <location>
        <begin position="1381"/>
        <end position="1397"/>
    </location>
</feature>
<feature type="compositionally biased region" description="Basic and acidic residues" evidence="1">
    <location>
        <begin position="408"/>
        <end position="440"/>
    </location>
</feature>
<dbReference type="Proteomes" id="UP001445076">
    <property type="component" value="Unassembled WGS sequence"/>
</dbReference>
<evidence type="ECO:0000313" key="2">
    <source>
        <dbReference type="EMBL" id="KAK8737462.1"/>
    </source>
</evidence>
<comment type="caution">
    <text evidence="2">The sequence shown here is derived from an EMBL/GenBank/DDBJ whole genome shotgun (WGS) entry which is preliminary data.</text>
</comment>
<feature type="region of interest" description="Disordered" evidence="1">
    <location>
        <begin position="269"/>
        <end position="288"/>
    </location>
</feature>
<name>A0AAW0WZD7_CHEQU</name>
<feature type="region of interest" description="Disordered" evidence="1">
    <location>
        <begin position="294"/>
        <end position="316"/>
    </location>
</feature>
<feature type="compositionally biased region" description="Basic and acidic residues" evidence="1">
    <location>
        <begin position="173"/>
        <end position="183"/>
    </location>
</feature>
<feature type="region of interest" description="Disordered" evidence="1">
    <location>
        <begin position="1127"/>
        <end position="1153"/>
    </location>
</feature>
<feature type="compositionally biased region" description="Polar residues" evidence="1">
    <location>
        <begin position="714"/>
        <end position="723"/>
    </location>
</feature>
<keyword evidence="3" id="KW-1185">Reference proteome</keyword>
<accession>A0AAW0WZD7</accession>
<feature type="compositionally biased region" description="Polar residues" evidence="1">
    <location>
        <begin position="269"/>
        <end position="285"/>
    </location>
</feature>
<feature type="compositionally biased region" description="Polar residues" evidence="1">
    <location>
        <begin position="1127"/>
        <end position="1143"/>
    </location>
</feature>
<feature type="compositionally biased region" description="Polar residues" evidence="1">
    <location>
        <begin position="145"/>
        <end position="163"/>
    </location>
</feature>
<feature type="region of interest" description="Disordered" evidence="1">
    <location>
        <begin position="1062"/>
        <end position="1088"/>
    </location>
</feature>
<feature type="region of interest" description="Disordered" evidence="1">
    <location>
        <begin position="211"/>
        <end position="249"/>
    </location>
</feature>
<reference evidence="2 3" key="1">
    <citation type="journal article" date="2024" name="BMC Genomics">
        <title>Genome assembly of redclaw crayfish (Cherax quadricarinatus) provides insights into its immune adaptation and hypoxia tolerance.</title>
        <authorList>
            <person name="Liu Z."/>
            <person name="Zheng J."/>
            <person name="Li H."/>
            <person name="Fang K."/>
            <person name="Wang S."/>
            <person name="He J."/>
            <person name="Zhou D."/>
            <person name="Weng S."/>
            <person name="Chi M."/>
            <person name="Gu Z."/>
            <person name="He J."/>
            <person name="Li F."/>
            <person name="Wang M."/>
        </authorList>
    </citation>
    <scope>NUCLEOTIDE SEQUENCE [LARGE SCALE GENOMIC DNA]</scope>
    <source>
        <strain evidence="2">ZL_2023a</strain>
    </source>
</reference>
<feature type="non-terminal residue" evidence="2">
    <location>
        <position position="1452"/>
    </location>
</feature>
<feature type="compositionally biased region" description="Polar residues" evidence="1">
    <location>
        <begin position="673"/>
        <end position="705"/>
    </location>
</feature>
<feature type="region of interest" description="Disordered" evidence="1">
    <location>
        <begin position="673"/>
        <end position="742"/>
    </location>
</feature>
<organism evidence="2 3">
    <name type="scientific">Cherax quadricarinatus</name>
    <name type="common">Australian red claw crayfish</name>
    <dbReference type="NCBI Taxonomy" id="27406"/>
    <lineage>
        <taxon>Eukaryota</taxon>
        <taxon>Metazoa</taxon>
        <taxon>Ecdysozoa</taxon>
        <taxon>Arthropoda</taxon>
        <taxon>Crustacea</taxon>
        <taxon>Multicrustacea</taxon>
        <taxon>Malacostraca</taxon>
        <taxon>Eumalacostraca</taxon>
        <taxon>Eucarida</taxon>
        <taxon>Decapoda</taxon>
        <taxon>Pleocyemata</taxon>
        <taxon>Astacidea</taxon>
        <taxon>Parastacoidea</taxon>
        <taxon>Parastacidae</taxon>
        <taxon>Cherax</taxon>
    </lineage>
</organism>
<feature type="region of interest" description="Disordered" evidence="1">
    <location>
        <begin position="408"/>
        <end position="446"/>
    </location>
</feature>
<feature type="compositionally biased region" description="Polar residues" evidence="1">
    <location>
        <begin position="772"/>
        <end position="787"/>
    </location>
</feature>
<feature type="compositionally biased region" description="Basic residues" evidence="1">
    <location>
        <begin position="1368"/>
        <end position="1380"/>
    </location>
</feature>
<feature type="region of interest" description="Disordered" evidence="1">
    <location>
        <begin position="1313"/>
        <end position="1344"/>
    </location>
</feature>
<feature type="compositionally biased region" description="Polar residues" evidence="1">
    <location>
        <begin position="1068"/>
        <end position="1077"/>
    </location>
</feature>
<dbReference type="EMBL" id="JARKIK010000042">
    <property type="protein sequence ID" value="KAK8737462.1"/>
    <property type="molecule type" value="Genomic_DNA"/>
</dbReference>
<sequence>EICNKAVVATPLRRIHRDSFSRYQEPLEVILEILGEEGDTEDTVILDGTEHTHTDTEKNTEDDLITFSSSGEYSPDSLEEYCSRKNKCSVELSSQASTYENYLLRQDLTHDSVMQQQDYTESKSNRISSCGATTVAGVENLRTDIVQQPPVTSQRTDPSSARTNEPGLSGFRSKAEESDRDKLKSLTSEIEAYLKETKMLLESATSYTSRAALRTTKTPAEKPIDEPNKKMSRQKSKDEVDNNASNENIISTKVLDSQLRELQSVTSQSYIKSQASQPPGTTLPHSNVRDFEISSGASRPKEINNATNAHDGRPSLNAIVPKQKIIADGKMTPLVPRKLSLKEMKVVIVSPETRSVKNMAAFPTSFHPNLEHSNKPVPYFHTEVKSEEQVKSLESVKNTHSVCLSDVKDTRRDSITPEEKTQNSKQHENDKSDSGARKTSEYLPALEAPAKSTEAINCEDHPKKIKQGKETSIVCGVSQNNSCKFNSLANFRKDWCAVFKELEDSFDAVIKNDNTGVILDNHSGDIGKSHLGVIKSALPGVIKTDKKVFTKDDIPEVIKNINERIIRVDHQVITKVDYASIIKKENSVIKKDGQSRPLRDEHSGVKNTCDQSIVMNNHPGVTKDHPDVVKSSVTGVSKSIQLCSASNLDNELKESYRSVQSIGEATTEIKSRGVQSDIKNSETEVTNRSVQSIDKTTFGTSSPGDQASAKKSEIVTNSSTSEASDIVENPLRQRPLSRCESPPPTVNCLDNLEKLYIRLSLEQNQFSSLFESEGQSLTGKEQNVSSSQKDDGKVIREEDKSKFVKSILHDPDERNEVNNENKTHLMMGIQHLQKNVAKTDKQKDLTPTAIDCKQQDLPLLELACAKESMRENVHCSNTKENVRSNFVNRDVSHESSKAKYIGEKIDEIFSSVESDASVGIFSNVTGILRPTKAKSHNLTTEAQEIDEKKDISLLEKKDIQAELSSILGGLDEMYEKHLKKHPDIKAHETKNVKSCKFSFVDCNRARKLAKQENDVHDKTSPPRLIGERKNIKGTSENAAFQDIINISEDLKHLCLFHVNRPTSRRSSGRLTDTTTDNGVPEDDLPQFYDSLRSPPEATIKKSVSDKTSNILVDRTSGRPISGILQGQEMQRGNLSFRESTSSSRGEELPEEAEQPVAHFLTQLRQENLRCYEVTLMCLVKLVAMTQVDLGSNLKGSLHNSAETLTPSDSKNMSALQLVAEGRDYLMWCPDQEFDNAVAALDIRGLVELVQTLQDAMAVEQQTFDSLSQQLELVADPLQQQRLSAALCTSQTRLARLCSRNMRCFRQQALKARQKEAPESRLSSPRDSGLVVSSDAEGDPRSPSGASFKNSLAFFQRAAHLVANNAKNTRTRHKEARRRSSRGSSCYGSSSSEAWSTTSDDHTNDLITSVSGGGGGRELGISFEDELMASFEDQGTYEQVLFINGRPQYQDDI</sequence>
<feature type="region of interest" description="Disordered" evidence="1">
    <location>
        <begin position="142"/>
        <end position="183"/>
    </location>
</feature>
<evidence type="ECO:0000256" key="1">
    <source>
        <dbReference type="SAM" id="MobiDB-lite"/>
    </source>
</evidence>
<feature type="region of interest" description="Disordered" evidence="1">
    <location>
        <begin position="1363"/>
        <end position="1414"/>
    </location>
</feature>
<proteinExistence type="predicted"/>